<protein>
    <submittedName>
        <fullName evidence="1">Uncharacterized protein</fullName>
    </submittedName>
</protein>
<dbReference type="RefSeq" id="WP_088553326.1">
    <property type="nucleotide sequence ID" value="NZ_BDGJ01000035.1"/>
</dbReference>
<sequence length="282" mass="31597">MEVLALVGPSGTGKSHRALWIAHEYGVDLIVDDGLLIHGSRILAGISSKRQPTKIGAIRTALFSKEEHAAEVSAKIKEMNPSKVLVLGTSREMVDKIAQRLNLPKPSQYISIEDVASPKEIARARLIRNKLGKHVVPAPTVEVKPRFSGTLIEPLQTFFRRRQPEPPSPEKKLWIEQTVVRPTFNYLGRFYIANHVLHSIISYTAEQVPGITRTGRVQIENQPEGIIINADLHALYGPPLPPVMRRAQWEIKNNVEFITALHVQKVNLTVRTLEVREEDTSS</sequence>
<dbReference type="EMBL" id="BDGJ01000035">
    <property type="protein sequence ID" value="GAW91863.1"/>
    <property type="molecule type" value="Genomic_DNA"/>
</dbReference>
<gene>
    <name evidence="1" type="ORF">KKC1_10240</name>
</gene>
<dbReference type="AlphaFoldDB" id="A0A1Z5HQQ4"/>
<accession>A0A1Z5HQQ4</accession>
<dbReference type="InterPro" id="IPR027417">
    <property type="entry name" value="P-loop_NTPase"/>
</dbReference>
<comment type="caution">
    <text evidence="1">The sequence shown here is derived from an EMBL/GenBank/DDBJ whole genome shotgun (WGS) entry which is preliminary data.</text>
</comment>
<dbReference type="OrthoDB" id="5429664at2"/>
<evidence type="ECO:0000313" key="1">
    <source>
        <dbReference type="EMBL" id="GAW91863.1"/>
    </source>
</evidence>
<name>A0A1Z5HQQ4_9FIRM</name>
<dbReference type="SUPFAM" id="SSF52540">
    <property type="entry name" value="P-loop containing nucleoside triphosphate hydrolases"/>
    <property type="match status" value="1"/>
</dbReference>
<organism evidence="1 2">
    <name type="scientific">Calderihabitans maritimus</name>
    <dbReference type="NCBI Taxonomy" id="1246530"/>
    <lineage>
        <taxon>Bacteria</taxon>
        <taxon>Bacillati</taxon>
        <taxon>Bacillota</taxon>
        <taxon>Clostridia</taxon>
        <taxon>Neomoorellales</taxon>
        <taxon>Calderihabitantaceae</taxon>
        <taxon>Calderihabitans</taxon>
    </lineage>
</organism>
<evidence type="ECO:0000313" key="2">
    <source>
        <dbReference type="Proteomes" id="UP000197032"/>
    </source>
</evidence>
<reference evidence="2" key="1">
    <citation type="journal article" date="2017" name="Appl. Environ. Microbiol.">
        <title>Genomic analysis of Calderihabitans maritimus KKC1, a thermophilic hydrogenogenic carboxydotrophic bacterium isolated from marine sediment.</title>
        <authorList>
            <person name="Omae K."/>
            <person name="Yoneda Y."/>
            <person name="Fukuyama Y."/>
            <person name="Yoshida T."/>
            <person name="Sako Y."/>
        </authorList>
    </citation>
    <scope>NUCLEOTIDE SEQUENCE [LARGE SCALE GENOMIC DNA]</scope>
    <source>
        <strain evidence="2">KKC1</strain>
    </source>
</reference>
<proteinExistence type="predicted"/>
<keyword evidence="2" id="KW-1185">Reference proteome</keyword>
<dbReference type="Proteomes" id="UP000197032">
    <property type="component" value="Unassembled WGS sequence"/>
</dbReference>